<feature type="compositionally biased region" description="Low complexity" evidence="1">
    <location>
        <begin position="236"/>
        <end position="256"/>
    </location>
</feature>
<name>A0A9P0GKI8_9CUCU</name>
<evidence type="ECO:0000313" key="3">
    <source>
        <dbReference type="Proteomes" id="UP001153636"/>
    </source>
</evidence>
<feature type="region of interest" description="Disordered" evidence="1">
    <location>
        <begin position="51"/>
        <end position="72"/>
    </location>
</feature>
<feature type="compositionally biased region" description="Polar residues" evidence="1">
    <location>
        <begin position="218"/>
        <end position="235"/>
    </location>
</feature>
<gene>
    <name evidence="2" type="ORF">PSYICH_LOCUS13931</name>
</gene>
<dbReference type="Proteomes" id="UP001153636">
    <property type="component" value="Chromosome 7"/>
</dbReference>
<feature type="compositionally biased region" description="Polar residues" evidence="1">
    <location>
        <begin position="1"/>
        <end position="12"/>
    </location>
</feature>
<reference evidence="2" key="1">
    <citation type="submission" date="2022-01" db="EMBL/GenBank/DDBJ databases">
        <authorList>
            <person name="King R."/>
        </authorList>
    </citation>
    <scope>NUCLEOTIDE SEQUENCE</scope>
</reference>
<feature type="region of interest" description="Disordered" evidence="1">
    <location>
        <begin position="1"/>
        <end position="28"/>
    </location>
</feature>
<dbReference type="OrthoDB" id="6776939at2759"/>
<evidence type="ECO:0000313" key="2">
    <source>
        <dbReference type="EMBL" id="CAH1113076.1"/>
    </source>
</evidence>
<dbReference type="AlphaFoldDB" id="A0A9P0GKI8"/>
<accession>A0A9P0GKI8</accession>
<sequence>MLTTAPNHTATLVDNEKEGRSGNPVRKPQAVFDYNKAKKGVDFTYVGSTSATENVPEKQQRTPISRPGLNKKRKINDDLSTEVLTTKRDHFKAPREQPDRYDLIGKTAAVRLRSLGKRQALIAEKTTNDVLFEAEMGYLITSPMDHYNISARHNPNTTQTTPSTFIGASISETQNNGSGQSLYSHNNSAISCINNSTQSTAPSTSRKTPSSLAEIHYSDNSTPSYFNNMSPSPTLSENHYSQNSSASSYFSHFSDV</sequence>
<feature type="region of interest" description="Disordered" evidence="1">
    <location>
        <begin position="194"/>
        <end position="256"/>
    </location>
</feature>
<feature type="compositionally biased region" description="Polar residues" evidence="1">
    <location>
        <begin position="194"/>
        <end position="211"/>
    </location>
</feature>
<dbReference type="EMBL" id="OV651819">
    <property type="protein sequence ID" value="CAH1113076.1"/>
    <property type="molecule type" value="Genomic_DNA"/>
</dbReference>
<organism evidence="2 3">
    <name type="scientific">Psylliodes chrysocephalus</name>
    <dbReference type="NCBI Taxonomy" id="3402493"/>
    <lineage>
        <taxon>Eukaryota</taxon>
        <taxon>Metazoa</taxon>
        <taxon>Ecdysozoa</taxon>
        <taxon>Arthropoda</taxon>
        <taxon>Hexapoda</taxon>
        <taxon>Insecta</taxon>
        <taxon>Pterygota</taxon>
        <taxon>Neoptera</taxon>
        <taxon>Endopterygota</taxon>
        <taxon>Coleoptera</taxon>
        <taxon>Polyphaga</taxon>
        <taxon>Cucujiformia</taxon>
        <taxon>Chrysomeloidea</taxon>
        <taxon>Chrysomelidae</taxon>
        <taxon>Galerucinae</taxon>
        <taxon>Alticini</taxon>
        <taxon>Psylliodes</taxon>
    </lineage>
</organism>
<protein>
    <submittedName>
        <fullName evidence="2">Uncharacterized protein</fullName>
    </submittedName>
</protein>
<keyword evidence="3" id="KW-1185">Reference proteome</keyword>
<proteinExistence type="predicted"/>
<evidence type="ECO:0000256" key="1">
    <source>
        <dbReference type="SAM" id="MobiDB-lite"/>
    </source>
</evidence>